<dbReference type="AlphaFoldDB" id="A0A1E3ACQ3"/>
<dbReference type="SUPFAM" id="SSF56349">
    <property type="entry name" value="DNA breaking-rejoining enzymes"/>
    <property type="match status" value="1"/>
</dbReference>
<protein>
    <submittedName>
        <fullName evidence="5">Transposase from transposon Tn916</fullName>
    </submittedName>
</protein>
<comment type="caution">
    <text evidence="5">The sequence shown here is derived from an EMBL/GenBank/DDBJ whole genome shotgun (WGS) entry which is preliminary data.</text>
</comment>
<gene>
    <name evidence="5" type="primary">int-Tn_1</name>
    <name evidence="5" type="ORF">BEI61_02432</name>
</gene>
<dbReference type="RefSeq" id="WP_069152449.1">
    <property type="nucleotide sequence ID" value="NZ_MCGH01000002.1"/>
</dbReference>
<dbReference type="EMBL" id="MCGH01000002">
    <property type="protein sequence ID" value="ODM06542.1"/>
    <property type="molecule type" value="Genomic_DNA"/>
</dbReference>
<dbReference type="GO" id="GO:0015074">
    <property type="term" value="P:DNA integration"/>
    <property type="evidence" value="ECO:0007669"/>
    <property type="project" value="InterPro"/>
</dbReference>
<dbReference type="CDD" id="cd01189">
    <property type="entry name" value="INT_ICEBs1_C_like"/>
    <property type="match status" value="1"/>
</dbReference>
<name>A0A1E3ACQ3_9FIRM</name>
<organism evidence="5 6">
    <name type="scientific">Eisenbergiella tayi</name>
    <dbReference type="NCBI Taxonomy" id="1432052"/>
    <lineage>
        <taxon>Bacteria</taxon>
        <taxon>Bacillati</taxon>
        <taxon>Bacillota</taxon>
        <taxon>Clostridia</taxon>
        <taxon>Lachnospirales</taxon>
        <taxon>Lachnospiraceae</taxon>
        <taxon>Eisenbergiella</taxon>
    </lineage>
</organism>
<dbReference type="InterPro" id="IPR011010">
    <property type="entry name" value="DNA_brk_join_enz"/>
</dbReference>
<dbReference type="GO" id="GO:0006310">
    <property type="term" value="P:DNA recombination"/>
    <property type="evidence" value="ECO:0007669"/>
    <property type="project" value="UniProtKB-KW"/>
</dbReference>
<dbReference type="InterPro" id="IPR050090">
    <property type="entry name" value="Tyrosine_recombinase_XerCD"/>
</dbReference>
<dbReference type="PANTHER" id="PTHR30349:SF64">
    <property type="entry name" value="PROPHAGE INTEGRASE INTD-RELATED"/>
    <property type="match status" value="1"/>
</dbReference>
<dbReference type="Gene3D" id="1.10.150.130">
    <property type="match status" value="1"/>
</dbReference>
<dbReference type="PANTHER" id="PTHR30349">
    <property type="entry name" value="PHAGE INTEGRASE-RELATED"/>
    <property type="match status" value="1"/>
</dbReference>
<accession>A0A1E3ACQ3</accession>
<reference evidence="5 6" key="1">
    <citation type="submission" date="2016-07" db="EMBL/GenBank/DDBJ databases">
        <title>Characterization of isolates of Eisenbergiella tayi derived from blood cultures, using whole genome sequencing.</title>
        <authorList>
            <person name="Burdz T."/>
            <person name="Wiebe D."/>
            <person name="Huynh C."/>
            <person name="Bernard K."/>
        </authorList>
    </citation>
    <scope>NUCLEOTIDE SEQUENCE [LARGE SCALE GENOMIC DNA]</scope>
    <source>
        <strain evidence="5 6">NML 110608</strain>
    </source>
</reference>
<dbReference type="InterPro" id="IPR002104">
    <property type="entry name" value="Integrase_catalytic"/>
</dbReference>
<keyword evidence="3" id="KW-0233">DNA recombination</keyword>
<feature type="domain" description="Tyr recombinase" evidence="4">
    <location>
        <begin position="169"/>
        <end position="368"/>
    </location>
</feature>
<dbReference type="Pfam" id="PF00589">
    <property type="entry name" value="Phage_integrase"/>
    <property type="match status" value="1"/>
</dbReference>
<evidence type="ECO:0000256" key="1">
    <source>
        <dbReference type="ARBA" id="ARBA00008857"/>
    </source>
</evidence>
<evidence type="ECO:0000259" key="4">
    <source>
        <dbReference type="PROSITE" id="PS51898"/>
    </source>
</evidence>
<comment type="similarity">
    <text evidence="1">Belongs to the 'phage' integrase family.</text>
</comment>
<dbReference type="PROSITE" id="PS51898">
    <property type="entry name" value="TYR_RECOMBINASE"/>
    <property type="match status" value="1"/>
</dbReference>
<dbReference type="InterPro" id="IPR013762">
    <property type="entry name" value="Integrase-like_cat_sf"/>
</dbReference>
<keyword evidence="2" id="KW-0238">DNA-binding</keyword>
<dbReference type="Gene3D" id="1.10.443.10">
    <property type="entry name" value="Intergrase catalytic core"/>
    <property type="match status" value="1"/>
</dbReference>
<evidence type="ECO:0000256" key="2">
    <source>
        <dbReference type="ARBA" id="ARBA00023125"/>
    </source>
</evidence>
<evidence type="ECO:0000256" key="3">
    <source>
        <dbReference type="ARBA" id="ARBA00023172"/>
    </source>
</evidence>
<dbReference type="InterPro" id="IPR010998">
    <property type="entry name" value="Integrase_recombinase_N"/>
</dbReference>
<sequence length="368" mass="42899">MEKEIVFINNSWRFLKRSVNLNNFMISYTQEGGFRSRKEAEDAKEISDAQYEFDLKRIKKNANIQYTFKEYIEYWLTDIFIESTSTSTKTIGLWAVRNLIIPNIEQDILLNYITADYINDIIVSCIPICDSAGETAVKFLRKMLKDAYAYRLIPRDIRDDLMNVKRSVPKIKLLPKAELKKLINEASKHPVYYFEILLGLFAGLRTGEIRGLRYDDFDPEKHTIRISRQYTTNYQLADNNGDYSYSYYMEEKDPKAGSFRLLHVPGFLFDELEKKRAFNEKIIQNRLAQGQQDLDSEYVVLSPSGKRKKKTSLWNALKRTCNYAGIPQISFHALRHQFATMLIEKGIPLEDISKLLGHKSVLTTFNTI</sequence>
<evidence type="ECO:0000313" key="6">
    <source>
        <dbReference type="Proteomes" id="UP000094067"/>
    </source>
</evidence>
<proteinExistence type="inferred from homology"/>
<dbReference type="GO" id="GO:0003677">
    <property type="term" value="F:DNA binding"/>
    <property type="evidence" value="ECO:0007669"/>
    <property type="project" value="UniProtKB-KW"/>
</dbReference>
<dbReference type="Proteomes" id="UP000094067">
    <property type="component" value="Unassembled WGS sequence"/>
</dbReference>
<evidence type="ECO:0000313" key="5">
    <source>
        <dbReference type="EMBL" id="ODM06542.1"/>
    </source>
</evidence>